<keyword evidence="2" id="KW-1003">Cell membrane</keyword>
<accession>A0ABV1WCV9</accession>
<evidence type="ECO:0000256" key="5">
    <source>
        <dbReference type="ARBA" id="ARBA00023136"/>
    </source>
</evidence>
<name>A0ABV1WCV9_9ACTN</name>
<keyword evidence="4 6" id="KW-1133">Transmembrane helix</keyword>
<sequence>VADLVPSGRRATAYGLFAGVVGAASLAGGTLTGGLYGYSIPVLITVVVAIQVLAVVLLAATRVRRL</sequence>
<evidence type="ECO:0000313" key="8">
    <source>
        <dbReference type="Proteomes" id="UP001458415"/>
    </source>
</evidence>
<feature type="transmembrane region" description="Helical" evidence="6">
    <location>
        <begin position="12"/>
        <end position="32"/>
    </location>
</feature>
<dbReference type="InterPro" id="IPR052425">
    <property type="entry name" value="Uncharacterized_MFS-type"/>
</dbReference>
<evidence type="ECO:0000256" key="1">
    <source>
        <dbReference type="ARBA" id="ARBA00004651"/>
    </source>
</evidence>
<dbReference type="PANTHER" id="PTHR42688:SF1">
    <property type="entry name" value="BLR5212 PROTEIN"/>
    <property type="match status" value="1"/>
</dbReference>
<dbReference type="InterPro" id="IPR036259">
    <property type="entry name" value="MFS_trans_sf"/>
</dbReference>
<dbReference type="SUPFAM" id="SSF103473">
    <property type="entry name" value="MFS general substrate transporter"/>
    <property type="match status" value="1"/>
</dbReference>
<reference evidence="7 8" key="1">
    <citation type="submission" date="2024-06" db="EMBL/GenBank/DDBJ databases">
        <title>The Natural Products Discovery Center: Release of the First 8490 Sequenced Strains for Exploring Actinobacteria Biosynthetic Diversity.</title>
        <authorList>
            <person name="Kalkreuter E."/>
            <person name="Kautsar S.A."/>
            <person name="Yang D."/>
            <person name="Bader C.D."/>
            <person name="Teijaro C.N."/>
            <person name="Fluegel L."/>
            <person name="Davis C.M."/>
            <person name="Simpson J.R."/>
            <person name="Lauterbach L."/>
            <person name="Steele A.D."/>
            <person name="Gui C."/>
            <person name="Meng S."/>
            <person name="Li G."/>
            <person name="Viehrig K."/>
            <person name="Ye F."/>
            <person name="Su P."/>
            <person name="Kiefer A.F."/>
            <person name="Nichols A."/>
            <person name="Cepeda A.J."/>
            <person name="Yan W."/>
            <person name="Fan B."/>
            <person name="Jiang Y."/>
            <person name="Adhikari A."/>
            <person name="Zheng C.-J."/>
            <person name="Schuster L."/>
            <person name="Cowan T.M."/>
            <person name="Smanski M.J."/>
            <person name="Chevrette M.G."/>
            <person name="De Carvalho L.P.S."/>
            <person name="Shen B."/>
        </authorList>
    </citation>
    <scope>NUCLEOTIDE SEQUENCE [LARGE SCALE GENOMIC DNA]</scope>
    <source>
        <strain evidence="7 8">NPDC000634</strain>
    </source>
</reference>
<gene>
    <name evidence="7" type="ORF">ABT317_35120</name>
</gene>
<evidence type="ECO:0000256" key="2">
    <source>
        <dbReference type="ARBA" id="ARBA00022475"/>
    </source>
</evidence>
<proteinExistence type="predicted"/>
<evidence type="ECO:0000256" key="4">
    <source>
        <dbReference type="ARBA" id="ARBA00022989"/>
    </source>
</evidence>
<comment type="caution">
    <text evidence="7">The sequence shown here is derived from an EMBL/GenBank/DDBJ whole genome shotgun (WGS) entry which is preliminary data.</text>
</comment>
<dbReference type="EMBL" id="JBEPCU010000929">
    <property type="protein sequence ID" value="MER6982064.1"/>
    <property type="molecule type" value="Genomic_DNA"/>
</dbReference>
<feature type="non-terminal residue" evidence="7">
    <location>
        <position position="1"/>
    </location>
</feature>
<protein>
    <submittedName>
        <fullName evidence="7">MFS transporter</fullName>
    </submittedName>
</protein>
<dbReference type="PANTHER" id="PTHR42688">
    <property type="entry name" value="CONSERVED PROTEIN"/>
    <property type="match status" value="1"/>
</dbReference>
<evidence type="ECO:0000313" key="7">
    <source>
        <dbReference type="EMBL" id="MER6982064.1"/>
    </source>
</evidence>
<organism evidence="7 8">
    <name type="scientific">Streptomyces carpinensis</name>
    <dbReference type="NCBI Taxonomy" id="66369"/>
    <lineage>
        <taxon>Bacteria</taxon>
        <taxon>Bacillati</taxon>
        <taxon>Actinomycetota</taxon>
        <taxon>Actinomycetes</taxon>
        <taxon>Kitasatosporales</taxon>
        <taxon>Streptomycetaceae</taxon>
        <taxon>Streptomyces</taxon>
    </lineage>
</organism>
<keyword evidence="3 6" id="KW-0812">Transmembrane</keyword>
<keyword evidence="5 6" id="KW-0472">Membrane</keyword>
<feature type="transmembrane region" description="Helical" evidence="6">
    <location>
        <begin position="38"/>
        <end position="60"/>
    </location>
</feature>
<comment type="subcellular location">
    <subcellularLocation>
        <location evidence="1">Cell membrane</location>
        <topology evidence="1">Multi-pass membrane protein</topology>
    </subcellularLocation>
</comment>
<evidence type="ECO:0000256" key="3">
    <source>
        <dbReference type="ARBA" id="ARBA00022692"/>
    </source>
</evidence>
<keyword evidence="8" id="KW-1185">Reference proteome</keyword>
<evidence type="ECO:0000256" key="6">
    <source>
        <dbReference type="SAM" id="Phobius"/>
    </source>
</evidence>
<dbReference type="Proteomes" id="UP001458415">
    <property type="component" value="Unassembled WGS sequence"/>
</dbReference>